<dbReference type="eggNOG" id="COG3451">
    <property type="taxonomic scope" value="Bacteria"/>
</dbReference>
<dbReference type="HOGENOM" id="CLU_1925741_0_0_9"/>
<proteinExistence type="predicted"/>
<keyword evidence="2" id="KW-1185">Reference proteome</keyword>
<evidence type="ECO:0000313" key="2">
    <source>
        <dbReference type="Proteomes" id="UP000004754"/>
    </source>
</evidence>
<evidence type="ECO:0000313" key="1">
    <source>
        <dbReference type="EMBL" id="EFV00796.1"/>
    </source>
</evidence>
<reference evidence="1 2" key="1">
    <citation type="submission" date="2010-12" db="EMBL/GenBank/DDBJ databases">
        <authorList>
            <person name="Muzny D."/>
            <person name="Qin X."/>
            <person name="Deng J."/>
            <person name="Jiang H."/>
            <person name="Liu Y."/>
            <person name="Qu J."/>
            <person name="Song X.-Z."/>
            <person name="Zhang L."/>
            <person name="Thornton R."/>
            <person name="Coyle M."/>
            <person name="Francisco L."/>
            <person name="Jackson L."/>
            <person name="Javaid M."/>
            <person name="Korchina V."/>
            <person name="Kovar C."/>
            <person name="Mata R."/>
            <person name="Mathew T."/>
            <person name="Ngo R."/>
            <person name="Nguyen L."/>
            <person name="Nguyen N."/>
            <person name="Okwuonu G."/>
            <person name="Ongeri F."/>
            <person name="Pham C."/>
            <person name="Simmons D."/>
            <person name="Wilczek-Boney K."/>
            <person name="Hale W."/>
            <person name="Jakkamsetti A."/>
            <person name="Pham P."/>
            <person name="Ruth R."/>
            <person name="San Lucas F."/>
            <person name="Warren J."/>
            <person name="Zhang J."/>
            <person name="Zhao Z."/>
            <person name="Zhou C."/>
            <person name="Zhu D."/>
            <person name="Lee S."/>
            <person name="Bess C."/>
            <person name="Blankenburg K."/>
            <person name="Forbes L."/>
            <person name="Fu Q."/>
            <person name="Gubbala S."/>
            <person name="Hirani K."/>
            <person name="Jayaseelan J.C."/>
            <person name="Lara F."/>
            <person name="Munidasa M."/>
            <person name="Palculict T."/>
            <person name="Patil S."/>
            <person name="Pu L.-L."/>
            <person name="Saada N."/>
            <person name="Tang L."/>
            <person name="Weissenberger G."/>
            <person name="Zhu Y."/>
            <person name="Hemphill L."/>
            <person name="Shang Y."/>
            <person name="Youmans B."/>
            <person name="Ayvaz T."/>
            <person name="Ross M."/>
            <person name="Santibanez J."/>
            <person name="Aqrawi P."/>
            <person name="Gross S."/>
            <person name="Joshi V."/>
            <person name="Fowler G."/>
            <person name="Nazareth L."/>
            <person name="Reid J."/>
            <person name="Worley K."/>
            <person name="Petrosino J."/>
            <person name="Highlander S."/>
            <person name="Gibbs R."/>
        </authorList>
    </citation>
    <scope>NUCLEOTIDE SEQUENCE [LARGE SCALE GENOMIC DNA]</scope>
    <source>
        <strain evidence="1 2">ATCC 23263</strain>
    </source>
</reference>
<comment type="caution">
    <text evidence="1">The sequence shown here is derived from an EMBL/GenBank/DDBJ whole genome shotgun (WGS) entry which is preliminary data.</text>
</comment>
<organism evidence="1 2">
    <name type="scientific">Pseudoramibacter alactolyticus ATCC 23263</name>
    <dbReference type="NCBI Taxonomy" id="887929"/>
    <lineage>
        <taxon>Bacteria</taxon>
        <taxon>Bacillati</taxon>
        <taxon>Bacillota</taxon>
        <taxon>Clostridia</taxon>
        <taxon>Eubacteriales</taxon>
        <taxon>Eubacteriaceae</taxon>
        <taxon>Pseudoramibacter</taxon>
    </lineage>
</organism>
<dbReference type="AlphaFoldDB" id="E6MJB9"/>
<protein>
    <submittedName>
        <fullName evidence="1">Uncharacterized protein</fullName>
    </submittedName>
</protein>
<gene>
    <name evidence="1" type="ORF">HMP0721_2104</name>
</gene>
<dbReference type="Proteomes" id="UP000004754">
    <property type="component" value="Unassembled WGS sequence"/>
</dbReference>
<accession>E6MJB9</accession>
<dbReference type="EMBL" id="AEQN01000027">
    <property type="protein sequence ID" value="EFV00796.1"/>
    <property type="molecule type" value="Genomic_DNA"/>
</dbReference>
<name>E6MJB9_9FIRM</name>
<dbReference type="STRING" id="887929.HMP0721_2104"/>
<sequence length="131" mass="14783">MQIGKFYKKTMCLACSELLNSLDAGAATNITNRQRRQNVINNFSAVVPYDMGLQRKEAKAFLGDLTARDQRIMLGIRTLTRESLAVFMPFKAQEIQDRAAFTLRRTRSPITRSFATGKTFGTSRPLSMKDV</sequence>